<sequence length="529" mass="58036">MTATKTRVGRVGCEVARIFTPPARELTPETSDGWRAIAFAEEILGLTLLPWQKWLLIHALELRPDGLYRFRTVVVSVARQNGKTLIMIVLALWHIYLRGSRTVIATAQDLANAEKAWEEAVEMAEGDDDLAEEIRDVVRRNGHKALVLESGHRYRVAAASRRGARGFSGDLVLLDELREHTTWDAWGASTKTTLARPKAQVWGFSNAGDAMSVVLRYLRALAHQALDWPDGDGDKDILAGTEEDFELWEDELDDDSLGWFEWSAPPSARRNDRDAWAQANPSLGYTITERAIAAALRTDPPHVFLPEVMCRWLSTSPDGPFPEGSWSAARSEVSNLREGSPLAACVDVSWNRSMTYVALAGWGADGVPQVEIQAARAGTAWARPWLVDKAGKLTAVTLQANGAPVSSLLTELEDEFGPDGEHAGELDVRPWAGADVPRASGLIFDRLVKPEGADDGEEWPRIRILGHPGLELAAHTAVTKPAGESWVINRAKSPNDAAPLVAVFGALWLLLELPEETESVYETGELMIV</sequence>
<name>A0AAE9GS43_9CAUD</name>
<dbReference type="InterPro" id="IPR027417">
    <property type="entry name" value="P-loop_NTPase"/>
</dbReference>
<dbReference type="GeneID" id="80559335"/>
<proteinExistence type="predicted"/>
<dbReference type="EMBL" id="OM818327">
    <property type="protein sequence ID" value="UOK17998.1"/>
    <property type="molecule type" value="Genomic_DNA"/>
</dbReference>
<protein>
    <submittedName>
        <fullName evidence="1">Terminase</fullName>
    </submittedName>
</protein>
<organism evidence="1 2">
    <name type="scientific">Gordonia phage Santhid</name>
    <dbReference type="NCBI Taxonomy" id="2927281"/>
    <lineage>
        <taxon>Viruses</taxon>
        <taxon>Duplodnaviria</taxon>
        <taxon>Heunggongvirae</taxon>
        <taxon>Uroviricota</taxon>
        <taxon>Caudoviricetes</taxon>
        <taxon>Santhisvirus</taxon>
        <taxon>Santhisvirus santhid</taxon>
    </lineage>
</organism>
<dbReference type="PANTHER" id="PTHR41287">
    <property type="match status" value="1"/>
</dbReference>
<dbReference type="Gene3D" id="3.40.50.300">
    <property type="entry name" value="P-loop containing nucleotide triphosphate hydrolases"/>
    <property type="match status" value="1"/>
</dbReference>
<dbReference type="Proteomes" id="UP000831266">
    <property type="component" value="Segment"/>
</dbReference>
<dbReference type="PANTHER" id="PTHR41287:SF1">
    <property type="entry name" value="PROTEIN YMFN"/>
    <property type="match status" value="1"/>
</dbReference>
<dbReference type="InterPro" id="IPR005021">
    <property type="entry name" value="Terminase_largesu-like"/>
</dbReference>
<dbReference type="KEGG" id="vg:80559335"/>
<dbReference type="RefSeq" id="YP_010842540.1">
    <property type="nucleotide sequence ID" value="NC_079142.1"/>
</dbReference>
<evidence type="ECO:0000313" key="1">
    <source>
        <dbReference type="EMBL" id="UOK17998.1"/>
    </source>
</evidence>
<keyword evidence="2" id="KW-1185">Reference proteome</keyword>
<accession>A0AAE9GS43</accession>
<evidence type="ECO:0000313" key="2">
    <source>
        <dbReference type="Proteomes" id="UP000831266"/>
    </source>
</evidence>
<gene>
    <name evidence="1" type="primary">2</name>
    <name evidence="1" type="ORF">SEA_SANTHID_2</name>
</gene>
<reference evidence="1" key="1">
    <citation type="submission" date="2022-02" db="EMBL/GenBank/DDBJ databases">
        <authorList>
            <person name="Bastian A.M."/>
            <person name="Blankespoor M.J."/>
            <person name="Fynaardt G.K."/>
            <person name="Gilmeister S.A."/>
            <person name="Hurley E."/>
            <person name="Jones M."/>
            <person name="McKenney E.J."/>
            <person name="Olguin A.N."/>
            <person name="Rens M.N."/>
            <person name="Sterk A.E."/>
            <person name="Swart S.M."/>
            <person name="Thurm C.L."/>
            <person name="Trevino A."/>
            <person name="VanEgdom A."/>
            <person name="Veach M.C."/>
            <person name="Pavich L.R."/>
            <person name="Tolsma S."/>
            <person name="Garlena R.A."/>
            <person name="Russell D.A."/>
            <person name="Jacobs-Sera D."/>
            <person name="Hatfull G.F."/>
        </authorList>
    </citation>
    <scope>NUCLEOTIDE SEQUENCE</scope>
</reference>